<sequence length="231" mass="25579">MAALRQRKHLEVLTSLLDPGGKSALDVGCGDGSLLRALLRRGLREGIGLEAALPQLERALAGAPQPGLQFMAGRGEALAFPTARFDLVIYFNSLHHLPLDAMAQALLEARRVLRPDGLLYVAEPLAEGPQFTLAQPIDDETEVRRVAYARLRDAVGASFEEVCELGYDAPVRYSGFADFREKMEAVDPGRQRLFQEREESMRAAFEALGERDETGYRFSQPMRVNLLRPLA</sequence>
<dbReference type="EMBL" id="JARHUD010000003">
    <property type="protein sequence ID" value="MDF2095638.1"/>
    <property type="molecule type" value="Genomic_DNA"/>
</dbReference>
<dbReference type="GO" id="GO:0032259">
    <property type="term" value="P:methylation"/>
    <property type="evidence" value="ECO:0007669"/>
    <property type="project" value="UniProtKB-KW"/>
</dbReference>
<evidence type="ECO:0000313" key="4">
    <source>
        <dbReference type="Proteomes" id="UP001215503"/>
    </source>
</evidence>
<dbReference type="Proteomes" id="UP001215503">
    <property type="component" value="Unassembled WGS sequence"/>
</dbReference>
<keyword evidence="3" id="KW-0489">Methyltransferase</keyword>
<dbReference type="PANTHER" id="PTHR43861:SF3">
    <property type="entry name" value="PUTATIVE (AFU_ORTHOLOGUE AFUA_2G14390)-RELATED"/>
    <property type="match status" value="1"/>
</dbReference>
<dbReference type="PANTHER" id="PTHR43861">
    <property type="entry name" value="TRANS-ACONITATE 2-METHYLTRANSFERASE-RELATED"/>
    <property type="match status" value="1"/>
</dbReference>
<dbReference type="CDD" id="cd02440">
    <property type="entry name" value="AdoMet_MTases"/>
    <property type="match status" value="1"/>
</dbReference>
<dbReference type="Gene3D" id="3.40.50.150">
    <property type="entry name" value="Vaccinia Virus protein VP39"/>
    <property type="match status" value="1"/>
</dbReference>
<name>A0ABT5YL26_9PROT</name>
<dbReference type="Pfam" id="PF08241">
    <property type="entry name" value="Methyltransf_11"/>
    <property type="match status" value="1"/>
</dbReference>
<reference evidence="3 4" key="1">
    <citation type="submission" date="2023-03" db="EMBL/GenBank/DDBJ databases">
        <title>Fodinicurvata sp. CAU 1616 isolated from sea sendiment.</title>
        <authorList>
            <person name="Kim W."/>
        </authorList>
    </citation>
    <scope>NUCLEOTIDE SEQUENCE [LARGE SCALE GENOMIC DNA]</scope>
    <source>
        <strain evidence="3 4">CAU 1616</strain>
    </source>
</reference>
<dbReference type="SUPFAM" id="SSF53335">
    <property type="entry name" value="S-adenosyl-L-methionine-dependent methyltransferases"/>
    <property type="match status" value="1"/>
</dbReference>
<dbReference type="RefSeq" id="WP_275821254.1">
    <property type="nucleotide sequence ID" value="NZ_JARHUD010000003.1"/>
</dbReference>
<keyword evidence="4" id="KW-1185">Reference proteome</keyword>
<evidence type="ECO:0000256" key="1">
    <source>
        <dbReference type="ARBA" id="ARBA00022679"/>
    </source>
</evidence>
<feature type="domain" description="Methyltransferase type 11" evidence="2">
    <location>
        <begin position="25"/>
        <end position="121"/>
    </location>
</feature>
<comment type="caution">
    <text evidence="3">The sequence shown here is derived from an EMBL/GenBank/DDBJ whole genome shotgun (WGS) entry which is preliminary data.</text>
</comment>
<dbReference type="GO" id="GO:0008168">
    <property type="term" value="F:methyltransferase activity"/>
    <property type="evidence" value="ECO:0007669"/>
    <property type="project" value="UniProtKB-KW"/>
</dbReference>
<accession>A0ABT5YL26</accession>
<dbReference type="InterPro" id="IPR029063">
    <property type="entry name" value="SAM-dependent_MTases_sf"/>
</dbReference>
<evidence type="ECO:0000313" key="3">
    <source>
        <dbReference type="EMBL" id="MDF2095638.1"/>
    </source>
</evidence>
<proteinExistence type="predicted"/>
<gene>
    <name evidence="3" type="ORF">P2G67_06580</name>
</gene>
<protein>
    <submittedName>
        <fullName evidence="3">Class I SAM-dependent methyltransferase</fullName>
    </submittedName>
</protein>
<keyword evidence="1" id="KW-0808">Transferase</keyword>
<evidence type="ECO:0000259" key="2">
    <source>
        <dbReference type="Pfam" id="PF08241"/>
    </source>
</evidence>
<organism evidence="3 4">
    <name type="scientific">Aquibaculum arenosum</name>
    <dbReference type="NCBI Taxonomy" id="3032591"/>
    <lineage>
        <taxon>Bacteria</taxon>
        <taxon>Pseudomonadati</taxon>
        <taxon>Pseudomonadota</taxon>
        <taxon>Alphaproteobacteria</taxon>
        <taxon>Rhodospirillales</taxon>
        <taxon>Rhodovibrionaceae</taxon>
        <taxon>Aquibaculum</taxon>
    </lineage>
</organism>
<dbReference type="InterPro" id="IPR013216">
    <property type="entry name" value="Methyltransf_11"/>
</dbReference>